<gene>
    <name evidence="1" type="ORF">D3H55_02940</name>
</gene>
<comment type="caution">
    <text evidence="1">The sequence shown here is derived from an EMBL/GenBank/DDBJ whole genome shotgun (WGS) entry which is preliminary data.</text>
</comment>
<dbReference type="Pfam" id="PF10978">
    <property type="entry name" value="DUF2785"/>
    <property type="match status" value="1"/>
</dbReference>
<name>A0A3A1R7Q8_9BACI</name>
<keyword evidence="2" id="KW-1185">Reference proteome</keyword>
<proteinExistence type="predicted"/>
<accession>A0A3A1R7Q8</accession>
<evidence type="ECO:0000313" key="1">
    <source>
        <dbReference type="EMBL" id="RIW38507.1"/>
    </source>
</evidence>
<dbReference type="Proteomes" id="UP000265801">
    <property type="component" value="Unassembled WGS sequence"/>
</dbReference>
<sequence>MNLTEKLNEFTASNADNPDMDLDSILTEMIENIGHPDPELRDRVIYTTFYNWVTKDILSPAQLIRLLQTSINDEHLFYKIGERGTDSVFTRSFSSLAAALVIEKDAEILAVPKELIMEGIRKSIFYLNEERDTRGYVQSKGWAHSIAHGADLLAAAINHPYFNKDLIPACLGSIRNCYGKEAVYMDDEDERLIFAIEALLKKGLTKQEMLLWLGELNLELKSYYHSTGFTVPFFRKKKNLLDFMKSLYFRIGQLEGYEGVRYEVHSMVNTWHTDVYTSQE</sequence>
<dbReference type="AlphaFoldDB" id="A0A3A1R7Q8"/>
<dbReference type="InterPro" id="IPR021247">
    <property type="entry name" value="DUF2785"/>
</dbReference>
<reference evidence="1 2" key="1">
    <citation type="submission" date="2018-09" db="EMBL/GenBank/DDBJ databases">
        <title>Bacillus saliacetes sp. nov., isolated from Thai shrimp paste (Ka-pi).</title>
        <authorList>
            <person name="Daroonpunt R."/>
            <person name="Tanasupawat S."/>
            <person name="Yiamsombut S."/>
        </authorList>
    </citation>
    <scope>NUCLEOTIDE SEQUENCE [LARGE SCALE GENOMIC DNA]</scope>
    <source>
        <strain evidence="1 2">SKP7-4</strain>
    </source>
</reference>
<evidence type="ECO:0000313" key="2">
    <source>
        <dbReference type="Proteomes" id="UP000265801"/>
    </source>
</evidence>
<dbReference type="EMBL" id="QXIR01000002">
    <property type="protein sequence ID" value="RIW38507.1"/>
    <property type="molecule type" value="Genomic_DNA"/>
</dbReference>
<dbReference type="OrthoDB" id="7619731at2"/>
<protein>
    <submittedName>
        <fullName evidence="1">DUF2785 domain-containing protein</fullName>
    </submittedName>
</protein>
<organism evidence="1 2">
    <name type="scientific">Bacillus salacetis</name>
    <dbReference type="NCBI Taxonomy" id="2315464"/>
    <lineage>
        <taxon>Bacteria</taxon>
        <taxon>Bacillati</taxon>
        <taxon>Bacillota</taxon>
        <taxon>Bacilli</taxon>
        <taxon>Bacillales</taxon>
        <taxon>Bacillaceae</taxon>
        <taxon>Bacillus</taxon>
    </lineage>
</organism>
<dbReference type="RefSeq" id="WP_119545405.1">
    <property type="nucleotide sequence ID" value="NZ_QXIR01000002.1"/>
</dbReference>